<gene>
    <name evidence="1" type="ORF">BJ138DRAFT_1141228</name>
</gene>
<sequence length="209" mass="22463">MVGLKLATYLILTFATSFATAVCTYSHPKLGWSLGIYKETECRSHSKSNDFTDHHIFFGNDLKAAFRTSRCACFDFHALGGHVKSWVFTSGDIWNASLSLHTDRKCLGGQYRFTPKNAHEDVVDTSKGPLHSAHICVKDVPGGFRVSWKKVIEEGKVAFDAGEEIGGKVIKFLKPGTGGVGGELEGAEAGIEGIGLGDLAWGTVAAIAL</sequence>
<accession>A0ACB8ATD6</accession>
<keyword evidence="2" id="KW-1185">Reference proteome</keyword>
<organism evidence="1 2">
    <name type="scientific">Hygrophoropsis aurantiaca</name>
    <dbReference type="NCBI Taxonomy" id="72124"/>
    <lineage>
        <taxon>Eukaryota</taxon>
        <taxon>Fungi</taxon>
        <taxon>Dikarya</taxon>
        <taxon>Basidiomycota</taxon>
        <taxon>Agaricomycotina</taxon>
        <taxon>Agaricomycetes</taxon>
        <taxon>Agaricomycetidae</taxon>
        <taxon>Boletales</taxon>
        <taxon>Coniophorineae</taxon>
        <taxon>Hygrophoropsidaceae</taxon>
        <taxon>Hygrophoropsis</taxon>
    </lineage>
</organism>
<name>A0ACB8ATD6_9AGAM</name>
<proteinExistence type="predicted"/>
<evidence type="ECO:0000313" key="2">
    <source>
        <dbReference type="Proteomes" id="UP000790377"/>
    </source>
</evidence>
<dbReference type="EMBL" id="MU267598">
    <property type="protein sequence ID" value="KAH7915587.1"/>
    <property type="molecule type" value="Genomic_DNA"/>
</dbReference>
<dbReference type="Proteomes" id="UP000790377">
    <property type="component" value="Unassembled WGS sequence"/>
</dbReference>
<comment type="caution">
    <text evidence="1">The sequence shown here is derived from an EMBL/GenBank/DDBJ whole genome shotgun (WGS) entry which is preliminary data.</text>
</comment>
<protein>
    <submittedName>
        <fullName evidence="1">Uncharacterized protein</fullName>
    </submittedName>
</protein>
<evidence type="ECO:0000313" key="1">
    <source>
        <dbReference type="EMBL" id="KAH7915587.1"/>
    </source>
</evidence>
<reference evidence="1" key="1">
    <citation type="journal article" date="2021" name="New Phytol.">
        <title>Evolutionary innovations through gain and loss of genes in the ectomycorrhizal Boletales.</title>
        <authorList>
            <person name="Wu G."/>
            <person name="Miyauchi S."/>
            <person name="Morin E."/>
            <person name="Kuo A."/>
            <person name="Drula E."/>
            <person name="Varga T."/>
            <person name="Kohler A."/>
            <person name="Feng B."/>
            <person name="Cao Y."/>
            <person name="Lipzen A."/>
            <person name="Daum C."/>
            <person name="Hundley H."/>
            <person name="Pangilinan J."/>
            <person name="Johnson J."/>
            <person name="Barry K."/>
            <person name="LaButti K."/>
            <person name="Ng V."/>
            <person name="Ahrendt S."/>
            <person name="Min B."/>
            <person name="Choi I.G."/>
            <person name="Park H."/>
            <person name="Plett J.M."/>
            <person name="Magnuson J."/>
            <person name="Spatafora J.W."/>
            <person name="Nagy L.G."/>
            <person name="Henrissat B."/>
            <person name="Grigoriev I.V."/>
            <person name="Yang Z.L."/>
            <person name="Xu J."/>
            <person name="Martin F.M."/>
        </authorList>
    </citation>
    <scope>NUCLEOTIDE SEQUENCE</scope>
    <source>
        <strain evidence="1">ATCC 28755</strain>
    </source>
</reference>